<sequence length="664" mass="73282">MRSDLCTVPIDGERRAARVVIDEVSGRFSRVTETVWQQLLHEQTEDTALWEQAHAANWTRQRSTSHENRFSLLAIRIPLGDVSRIAKGLVGLSGILFSPIAILFWSLVIVLAGVLALSRSAEWVATLRLMPLYLKTTSPWLISGTVVATKLVHELSHATMCERMGANSKSIGLFLFCGLPCPYCDVTDVWRLPSAARRAAVMLAGIYVELIIASLATLVWCISTDAATRLYAMNLMIVCGISTVLFNANPLMRYDGYFVLTDWLGSTNLRREAGEAFRRSIVAPVAGRGYGPTRHWGLRTIGLSVYHLASACYRVMVMVAIAVFAINIAAVFQMRFLGVFLVAIAAASWLVQRGQLMMGILQGRGPWSSVTWHRRGSIAACILGLILAILLIPTPRYRQATGWVDAAETTSIFLPAGSQVQLVETEFGHAVRQGDVMARLSDQSEHLERSRLSGELHLAKMRSDFARRDSLDRPEVAQQWTTLSAAEHAVASLLENAEQRLDRTQVRASESGIVLPGSVKLGIAKSRLTPWLAQTAGMVAHWPQPWCRICPNGRRHAVFLIDAQDLPWVTEGTNIRIRVESDSHRPSAKSNVETRIESISSIQPDDQSVTREAIYQVLCPLPEVEPGEMLDSVGTPCTGVVRLPSRAIGAELIQWIGEWVHGQS</sequence>
<comment type="caution">
    <text evidence="2">The sequence shown here is derived from an EMBL/GenBank/DDBJ whole genome shotgun (WGS) entry which is preliminary data.</text>
</comment>
<dbReference type="Proteomes" id="UP000319143">
    <property type="component" value="Unassembled WGS sequence"/>
</dbReference>
<keyword evidence="1" id="KW-1133">Transmembrane helix</keyword>
<proteinExistence type="predicted"/>
<keyword evidence="1" id="KW-0812">Transmembrane</keyword>
<name>A0A5C6E098_9BACT</name>
<dbReference type="GO" id="GO:0005737">
    <property type="term" value="C:cytoplasm"/>
    <property type="evidence" value="ECO:0007669"/>
    <property type="project" value="TreeGrafter"/>
</dbReference>
<evidence type="ECO:0000313" key="3">
    <source>
        <dbReference type="Proteomes" id="UP000319143"/>
    </source>
</evidence>
<dbReference type="InterPro" id="IPR001193">
    <property type="entry name" value="MBTPS2"/>
</dbReference>
<keyword evidence="3" id="KW-1185">Reference proteome</keyword>
<dbReference type="PANTHER" id="PTHR13325:SF3">
    <property type="entry name" value="MEMBRANE-BOUND TRANSCRIPTION FACTOR SITE-2 PROTEASE"/>
    <property type="match status" value="1"/>
</dbReference>
<dbReference type="GO" id="GO:0004222">
    <property type="term" value="F:metalloendopeptidase activity"/>
    <property type="evidence" value="ECO:0007669"/>
    <property type="project" value="InterPro"/>
</dbReference>
<dbReference type="EMBL" id="SJPV01000002">
    <property type="protein sequence ID" value="TWU40756.1"/>
    <property type="molecule type" value="Genomic_DNA"/>
</dbReference>
<feature type="transmembrane region" description="Helical" evidence="1">
    <location>
        <begin position="199"/>
        <end position="223"/>
    </location>
</feature>
<reference evidence="2 3" key="1">
    <citation type="submission" date="2019-02" db="EMBL/GenBank/DDBJ databases">
        <title>Deep-cultivation of Planctomycetes and their phenomic and genomic characterization uncovers novel biology.</title>
        <authorList>
            <person name="Wiegand S."/>
            <person name="Jogler M."/>
            <person name="Boedeker C."/>
            <person name="Pinto D."/>
            <person name="Vollmers J."/>
            <person name="Rivas-Marin E."/>
            <person name="Kohn T."/>
            <person name="Peeters S.H."/>
            <person name="Heuer A."/>
            <person name="Rast P."/>
            <person name="Oberbeckmann S."/>
            <person name="Bunk B."/>
            <person name="Jeske O."/>
            <person name="Meyerdierks A."/>
            <person name="Storesund J.E."/>
            <person name="Kallscheuer N."/>
            <person name="Luecker S."/>
            <person name="Lage O.M."/>
            <person name="Pohl T."/>
            <person name="Merkel B.J."/>
            <person name="Hornburger P."/>
            <person name="Mueller R.-W."/>
            <person name="Bruemmer F."/>
            <person name="Labrenz M."/>
            <person name="Spormann A.M."/>
            <person name="Op Den Camp H."/>
            <person name="Overmann J."/>
            <person name="Amann R."/>
            <person name="Jetten M.S.M."/>
            <person name="Mascher T."/>
            <person name="Medema M.H."/>
            <person name="Devos D.P."/>
            <person name="Kaster A.-K."/>
            <person name="Ovreas L."/>
            <person name="Rohde M."/>
            <person name="Galperin M.Y."/>
            <person name="Jogler C."/>
        </authorList>
    </citation>
    <scope>NUCLEOTIDE SEQUENCE [LARGE SCALE GENOMIC DNA]</scope>
    <source>
        <strain evidence="2 3">Poly41</strain>
    </source>
</reference>
<feature type="transmembrane region" description="Helical" evidence="1">
    <location>
        <begin position="305"/>
        <end position="329"/>
    </location>
</feature>
<evidence type="ECO:0000256" key="1">
    <source>
        <dbReference type="SAM" id="Phobius"/>
    </source>
</evidence>
<protein>
    <recommendedName>
        <fullName evidence="4">Peptidase family M50</fullName>
    </recommendedName>
</protein>
<accession>A0A5C6E098</accession>
<dbReference type="GO" id="GO:0031293">
    <property type="term" value="P:membrane protein intracellular domain proteolysis"/>
    <property type="evidence" value="ECO:0007669"/>
    <property type="project" value="TreeGrafter"/>
</dbReference>
<evidence type="ECO:0008006" key="4">
    <source>
        <dbReference type="Google" id="ProtNLM"/>
    </source>
</evidence>
<feature type="transmembrane region" description="Helical" evidence="1">
    <location>
        <begin position="372"/>
        <end position="392"/>
    </location>
</feature>
<keyword evidence="1" id="KW-0472">Membrane</keyword>
<dbReference type="GO" id="GO:0016020">
    <property type="term" value="C:membrane"/>
    <property type="evidence" value="ECO:0007669"/>
    <property type="project" value="InterPro"/>
</dbReference>
<feature type="transmembrane region" description="Helical" evidence="1">
    <location>
        <begin position="230"/>
        <end position="248"/>
    </location>
</feature>
<feature type="transmembrane region" description="Helical" evidence="1">
    <location>
        <begin position="89"/>
        <end position="117"/>
    </location>
</feature>
<organism evidence="2 3">
    <name type="scientific">Novipirellula artificiosorum</name>
    <dbReference type="NCBI Taxonomy" id="2528016"/>
    <lineage>
        <taxon>Bacteria</taxon>
        <taxon>Pseudomonadati</taxon>
        <taxon>Planctomycetota</taxon>
        <taxon>Planctomycetia</taxon>
        <taxon>Pirellulales</taxon>
        <taxon>Pirellulaceae</taxon>
        <taxon>Novipirellula</taxon>
    </lineage>
</organism>
<dbReference type="AlphaFoldDB" id="A0A5C6E098"/>
<feature type="transmembrane region" description="Helical" evidence="1">
    <location>
        <begin position="336"/>
        <end position="352"/>
    </location>
</feature>
<evidence type="ECO:0000313" key="2">
    <source>
        <dbReference type="EMBL" id="TWU40756.1"/>
    </source>
</evidence>
<dbReference type="PANTHER" id="PTHR13325">
    <property type="entry name" value="PROTEASE M50 MEMBRANE-BOUND TRANSCRIPTION FACTOR SITE 2 PROTEASE"/>
    <property type="match status" value="1"/>
</dbReference>
<gene>
    <name evidence="2" type="ORF">Poly41_15910</name>
</gene>